<dbReference type="GO" id="GO:0000329">
    <property type="term" value="C:fungal-type vacuole membrane"/>
    <property type="evidence" value="ECO:0007669"/>
    <property type="project" value="InterPro"/>
</dbReference>
<keyword evidence="2" id="KW-1133">Transmembrane helix</keyword>
<keyword evidence="2" id="KW-0472">Membrane</keyword>
<evidence type="ECO:0000313" key="3">
    <source>
        <dbReference type="EMBL" id="QRD87036.1"/>
    </source>
</evidence>
<dbReference type="VEuPathDB" id="FungiDB:F9C07_2059793"/>
<dbReference type="Proteomes" id="UP000596276">
    <property type="component" value="Chromosome 1"/>
</dbReference>
<dbReference type="EMBL" id="CP044619">
    <property type="protein sequence ID" value="QRD87036.1"/>
    <property type="molecule type" value="Genomic_DNA"/>
</dbReference>
<dbReference type="PANTHER" id="PTHR35895:SF2">
    <property type="match status" value="1"/>
</dbReference>
<reference evidence="4" key="1">
    <citation type="journal article" date="2021" name="G3 (Bethesda)">
        <title>Chromosome assembled and annotated genome sequence of Aspergillus flavus NRRL 3357.</title>
        <authorList>
            <person name="Skerker J.M."/>
            <person name="Pianalto K.M."/>
            <person name="Mondo S.J."/>
            <person name="Yang K."/>
            <person name="Arkin A.P."/>
            <person name="Keller N.P."/>
            <person name="Grigoriev I.V."/>
            <person name="Louise Glass N.L."/>
        </authorList>
    </citation>
    <scope>NUCLEOTIDE SEQUENCE [LARGE SCALE GENOMIC DNA]</scope>
    <source>
        <strain evidence="4">ATCC 200026 / FGSC A1120 / IAM 13836 / NRRL 3357 / JCM 12722 / SRRC 167</strain>
    </source>
</reference>
<evidence type="ECO:0000313" key="4">
    <source>
        <dbReference type="Proteomes" id="UP000596276"/>
    </source>
</evidence>
<protein>
    <submittedName>
        <fullName evidence="3">Uncharacterized protein</fullName>
    </submittedName>
</protein>
<feature type="transmembrane region" description="Helical" evidence="2">
    <location>
        <begin position="71"/>
        <end position="98"/>
    </location>
</feature>
<accession>A0A7U2MNM1</accession>
<keyword evidence="4" id="KW-1185">Reference proteome</keyword>
<keyword evidence="2" id="KW-0812">Transmembrane</keyword>
<dbReference type="Pfam" id="PF12505">
    <property type="entry name" value="DUF3712"/>
    <property type="match status" value="1"/>
</dbReference>
<dbReference type="InterPro" id="IPR022185">
    <property type="entry name" value="DUF3712"/>
</dbReference>
<feature type="region of interest" description="Disordered" evidence="1">
    <location>
        <begin position="1"/>
        <end position="44"/>
    </location>
</feature>
<dbReference type="PANTHER" id="PTHR35895">
    <property type="entry name" value="CHROMOSOME 16, WHOLE GENOME SHOTGUN SEQUENCE"/>
    <property type="match status" value="1"/>
</dbReference>
<feature type="compositionally biased region" description="Basic and acidic residues" evidence="1">
    <location>
        <begin position="18"/>
        <end position="34"/>
    </location>
</feature>
<dbReference type="VEuPathDB" id="FungiDB:AFLA_002784"/>
<proteinExistence type="predicted"/>
<evidence type="ECO:0000256" key="2">
    <source>
        <dbReference type="SAM" id="Phobius"/>
    </source>
</evidence>
<sequence length="430" mass="46514">MAIGESERPFESSSVWRESMDSDSPGKEKQRDGEGAGPRGSTALGARSKDLRYNKPKGFWPRIFKHFKRYWLCYGLLGFIFLAIFLPVFFLVIIPAIAQRLVNDASIPIHSAAIMQPTPDGLTFSLSASLSVPLGLSVRIDAFNLSLFNRGVKPMKPYVTVPLEGLRLKGKSDITITNQTTKIQDQDQFTTFLSNAVYSERFKLSAYGKATAHLGKIKVPLKLDKDIELNGKWCCCALADPLALTSGISGLNMLKGFSIDNAGVVLPPEADGSNLLGQATLPNYSVVTFALGNVTLDLKIDDIILGNGTINNVLLKPGNNSVPLRAVVDIPNAIKNIAPILAAETNALSQGNVMISASGQSTIYEGEHIPYFEKVLNNLTISANVPILKVLFGTISTLVSSNPDVMQNVTDALRDTDLSSSPNMRVVSDN</sequence>
<dbReference type="InterPro" id="IPR046368">
    <property type="entry name" value="Tag1"/>
</dbReference>
<organism evidence="3 4">
    <name type="scientific">Aspergillus flavus (strain ATCC 200026 / FGSC A1120 / IAM 13836 / NRRL 3357 / JCM 12722 / SRRC 167)</name>
    <dbReference type="NCBI Taxonomy" id="332952"/>
    <lineage>
        <taxon>Eukaryota</taxon>
        <taxon>Fungi</taxon>
        <taxon>Dikarya</taxon>
        <taxon>Ascomycota</taxon>
        <taxon>Pezizomycotina</taxon>
        <taxon>Eurotiomycetes</taxon>
        <taxon>Eurotiomycetidae</taxon>
        <taxon>Eurotiales</taxon>
        <taxon>Aspergillaceae</taxon>
        <taxon>Aspergillus</taxon>
        <taxon>Aspergillus subgen. Circumdati</taxon>
    </lineage>
</organism>
<feature type="compositionally biased region" description="Basic and acidic residues" evidence="1">
    <location>
        <begin position="1"/>
        <end position="10"/>
    </location>
</feature>
<dbReference type="AlphaFoldDB" id="A0A7U2MNM1"/>
<gene>
    <name evidence="3" type="ORF">F9C07_2059793</name>
</gene>
<evidence type="ECO:0000256" key="1">
    <source>
        <dbReference type="SAM" id="MobiDB-lite"/>
    </source>
</evidence>
<name>A0A7U2MNM1_ASPFN</name>